<comment type="caution">
    <text evidence="2">The sequence shown here is derived from an EMBL/GenBank/DDBJ whole genome shotgun (WGS) entry which is preliminary data.</text>
</comment>
<dbReference type="AlphaFoldDB" id="A0A9D3YNB9"/>
<evidence type="ECO:0000256" key="1">
    <source>
        <dbReference type="SAM" id="MobiDB-lite"/>
    </source>
</evidence>
<name>A0A9D3YNB9_DREPO</name>
<reference evidence="2" key="1">
    <citation type="journal article" date="2019" name="bioRxiv">
        <title>The Genome of the Zebra Mussel, Dreissena polymorpha: A Resource for Invasive Species Research.</title>
        <authorList>
            <person name="McCartney M.A."/>
            <person name="Auch B."/>
            <person name="Kono T."/>
            <person name="Mallez S."/>
            <person name="Zhang Y."/>
            <person name="Obille A."/>
            <person name="Becker A."/>
            <person name="Abrahante J.E."/>
            <person name="Garbe J."/>
            <person name="Badalamenti J.P."/>
            <person name="Herman A."/>
            <person name="Mangelson H."/>
            <person name="Liachko I."/>
            <person name="Sullivan S."/>
            <person name="Sone E.D."/>
            <person name="Koren S."/>
            <person name="Silverstein K.A.T."/>
            <person name="Beckman K.B."/>
            <person name="Gohl D.M."/>
        </authorList>
    </citation>
    <scope>NUCLEOTIDE SEQUENCE</scope>
    <source>
        <strain evidence="2">Duluth1</strain>
        <tissue evidence="2">Whole animal</tissue>
    </source>
</reference>
<protein>
    <submittedName>
        <fullName evidence="2">Uncharacterized protein</fullName>
    </submittedName>
</protein>
<sequence>MFSGTSMSVVVIIQIAKQNLSKTLYRPPSSAGIELKSATGPVEVTAAGISCQPKRNKRISRSAAARRNESMPRQSLKPRHYAAASHISPRNFASVRQGMPRSAT</sequence>
<evidence type="ECO:0000313" key="2">
    <source>
        <dbReference type="EMBL" id="KAH3703979.1"/>
    </source>
</evidence>
<gene>
    <name evidence="2" type="ORF">DPMN_079032</name>
</gene>
<organism evidence="2 3">
    <name type="scientific">Dreissena polymorpha</name>
    <name type="common">Zebra mussel</name>
    <name type="synonym">Mytilus polymorpha</name>
    <dbReference type="NCBI Taxonomy" id="45954"/>
    <lineage>
        <taxon>Eukaryota</taxon>
        <taxon>Metazoa</taxon>
        <taxon>Spiralia</taxon>
        <taxon>Lophotrochozoa</taxon>
        <taxon>Mollusca</taxon>
        <taxon>Bivalvia</taxon>
        <taxon>Autobranchia</taxon>
        <taxon>Heteroconchia</taxon>
        <taxon>Euheterodonta</taxon>
        <taxon>Imparidentia</taxon>
        <taxon>Neoheterodontei</taxon>
        <taxon>Myida</taxon>
        <taxon>Dreissenoidea</taxon>
        <taxon>Dreissenidae</taxon>
        <taxon>Dreissena</taxon>
    </lineage>
</organism>
<dbReference type="Proteomes" id="UP000828390">
    <property type="component" value="Unassembled WGS sequence"/>
</dbReference>
<evidence type="ECO:0000313" key="3">
    <source>
        <dbReference type="Proteomes" id="UP000828390"/>
    </source>
</evidence>
<feature type="region of interest" description="Disordered" evidence="1">
    <location>
        <begin position="53"/>
        <end position="104"/>
    </location>
</feature>
<reference evidence="2" key="2">
    <citation type="submission" date="2020-11" db="EMBL/GenBank/DDBJ databases">
        <authorList>
            <person name="McCartney M.A."/>
            <person name="Auch B."/>
            <person name="Kono T."/>
            <person name="Mallez S."/>
            <person name="Becker A."/>
            <person name="Gohl D.M."/>
            <person name="Silverstein K.A.T."/>
            <person name="Koren S."/>
            <person name="Bechman K.B."/>
            <person name="Herman A."/>
            <person name="Abrahante J.E."/>
            <person name="Garbe J."/>
        </authorList>
    </citation>
    <scope>NUCLEOTIDE SEQUENCE</scope>
    <source>
        <strain evidence="2">Duluth1</strain>
        <tissue evidence="2">Whole animal</tissue>
    </source>
</reference>
<keyword evidence="3" id="KW-1185">Reference proteome</keyword>
<accession>A0A9D3YNB9</accession>
<dbReference type="EMBL" id="JAIWYP010000015">
    <property type="protein sequence ID" value="KAH3703979.1"/>
    <property type="molecule type" value="Genomic_DNA"/>
</dbReference>
<proteinExistence type="predicted"/>